<dbReference type="Pfam" id="PF13086">
    <property type="entry name" value="AAA_11"/>
    <property type="match status" value="1"/>
</dbReference>
<evidence type="ECO:0000256" key="30">
    <source>
        <dbReference type="ARBA" id="ARBA00023268"/>
    </source>
</evidence>
<evidence type="ECO:0000256" key="21">
    <source>
        <dbReference type="ARBA" id="ARBA00022806"/>
    </source>
</evidence>
<dbReference type="CDD" id="cd18808">
    <property type="entry name" value="SF1_C_Upf1"/>
    <property type="match status" value="1"/>
</dbReference>
<evidence type="ECO:0000256" key="9">
    <source>
        <dbReference type="ARBA" id="ARBA00021516"/>
    </source>
</evidence>
<dbReference type="InterPro" id="IPR047187">
    <property type="entry name" value="SF1_C_Upf1"/>
</dbReference>
<dbReference type="GO" id="GO:0006281">
    <property type="term" value="P:DNA repair"/>
    <property type="evidence" value="ECO:0007669"/>
    <property type="project" value="UniProtKB-KW"/>
</dbReference>
<dbReference type="Gene3D" id="3.40.50.300">
    <property type="entry name" value="P-loop containing nucleotide triphosphate hydrolases"/>
    <property type="match status" value="3"/>
</dbReference>
<dbReference type="InterPro" id="IPR004161">
    <property type="entry name" value="EFTu-like_2"/>
</dbReference>
<dbReference type="FunFam" id="2.40.30.10:FF:000017">
    <property type="entry name" value="Eukaryotic peptide chain release factor GTP-binding subunit"/>
    <property type="match status" value="1"/>
</dbReference>
<dbReference type="CDD" id="cd22318">
    <property type="entry name" value="DNA2_N-like"/>
    <property type="match status" value="1"/>
</dbReference>
<dbReference type="GO" id="GO:0002184">
    <property type="term" value="P:cytoplasmic translational termination"/>
    <property type="evidence" value="ECO:0007669"/>
    <property type="project" value="UniProtKB-ARBA"/>
</dbReference>
<keyword evidence="16" id="KW-0677">Repeat</keyword>
<keyword evidence="19" id="KW-0227">DNA damage</keyword>
<dbReference type="InterPro" id="IPR026851">
    <property type="entry name" value="Dna2/JHS1_DEXXQ-box"/>
</dbReference>
<keyword evidence="29" id="KW-0539">Nucleus</keyword>
<evidence type="ECO:0000256" key="31">
    <source>
        <dbReference type="ARBA" id="ARBA00029585"/>
    </source>
</evidence>
<dbReference type="CDD" id="cd20263">
    <property type="entry name" value="Complex1_LYR_NDUFB9_LYRM3"/>
    <property type="match status" value="1"/>
</dbReference>
<dbReference type="InterPro" id="IPR009001">
    <property type="entry name" value="Transl_elong_EF1A/Init_IF2_C"/>
</dbReference>
<feature type="domain" description="Tr-type G" evidence="37">
    <location>
        <begin position="2068"/>
        <end position="2296"/>
    </location>
</feature>
<dbReference type="InterPro" id="IPR008011">
    <property type="entry name" value="Complex1_LYR_dom"/>
</dbReference>
<organism evidence="38 39">
    <name type="scientific">Wallemia ichthyophaga</name>
    <dbReference type="NCBI Taxonomy" id="245174"/>
    <lineage>
        <taxon>Eukaryota</taxon>
        <taxon>Fungi</taxon>
        <taxon>Dikarya</taxon>
        <taxon>Basidiomycota</taxon>
        <taxon>Wallemiomycotina</taxon>
        <taxon>Wallemiomycetes</taxon>
        <taxon>Wallemiales</taxon>
        <taxon>Wallemiaceae</taxon>
        <taxon>Wallemia</taxon>
    </lineage>
</organism>
<reference evidence="38 39" key="1">
    <citation type="submission" date="2019-03" db="EMBL/GenBank/DDBJ databases">
        <title>Sequencing 23 genomes of Wallemia ichthyophaga.</title>
        <authorList>
            <person name="Gostincar C."/>
        </authorList>
    </citation>
    <scope>NUCLEOTIDE SEQUENCE [LARGE SCALE GENOMIC DNA]</scope>
    <source>
        <strain evidence="38 39">EXF-6200</strain>
    </source>
</reference>
<comment type="cofactor">
    <cofactor evidence="1">
        <name>[4Fe-4S] cluster</name>
        <dbReference type="ChEBI" id="CHEBI:49883"/>
    </cofactor>
</comment>
<dbReference type="PRINTS" id="PR01343">
    <property type="entry name" value="YEASTERF"/>
</dbReference>
<dbReference type="GO" id="GO:0004519">
    <property type="term" value="F:endonuclease activity"/>
    <property type="evidence" value="ECO:0007669"/>
    <property type="project" value="UniProtKB-KW"/>
</dbReference>
<dbReference type="InterPro" id="IPR006076">
    <property type="entry name" value="FAD-dep_OxRdtase"/>
</dbReference>
<keyword evidence="25" id="KW-0411">Iron-sulfur</keyword>
<evidence type="ECO:0000256" key="26">
    <source>
        <dbReference type="ARBA" id="ARBA00023125"/>
    </source>
</evidence>
<evidence type="ECO:0000256" key="17">
    <source>
        <dbReference type="ARBA" id="ARBA00022741"/>
    </source>
</evidence>
<evidence type="ECO:0000256" key="20">
    <source>
        <dbReference type="ARBA" id="ARBA00022801"/>
    </source>
</evidence>
<feature type="region of interest" description="Disordered" evidence="36">
    <location>
        <begin position="1728"/>
        <end position="1794"/>
    </location>
</feature>
<keyword evidence="14" id="KW-0540">Nuclease</keyword>
<dbReference type="InterPro" id="IPR050100">
    <property type="entry name" value="TRAFAC_GTPase_members"/>
</dbReference>
<keyword evidence="23" id="KW-0648">Protein biosynthesis</keyword>
<dbReference type="GO" id="GO:0006260">
    <property type="term" value="P:DNA replication"/>
    <property type="evidence" value="ECO:0007669"/>
    <property type="project" value="UniProtKB-KW"/>
</dbReference>
<dbReference type="FunFam" id="2.40.30.10:FF:000020">
    <property type="entry name" value="Translation elongation factor EF-1"/>
    <property type="match status" value="1"/>
</dbReference>
<feature type="compositionally biased region" description="Low complexity" evidence="36">
    <location>
        <begin position="1953"/>
        <end position="1963"/>
    </location>
</feature>
<dbReference type="FunFam" id="3.40.50.300:FF:000789">
    <property type="entry name" value="DNA replication ATP-dependent helicase/nuclease DNA2"/>
    <property type="match status" value="1"/>
</dbReference>
<dbReference type="InterPro" id="IPR011604">
    <property type="entry name" value="PDDEXK-like_dom_sf"/>
</dbReference>
<keyword evidence="18" id="KW-0255">Endonuclease</keyword>
<feature type="compositionally biased region" description="Basic and acidic residues" evidence="36">
    <location>
        <begin position="1930"/>
        <end position="1941"/>
    </location>
</feature>
<evidence type="ECO:0000256" key="36">
    <source>
        <dbReference type="SAM" id="MobiDB-lite"/>
    </source>
</evidence>
<dbReference type="FunFam" id="3.40.50.300:FF:001170">
    <property type="entry name" value="DNA replication helicase Dna2"/>
    <property type="match status" value="1"/>
</dbReference>
<keyword evidence="15" id="KW-0479">Metal-binding</keyword>
<dbReference type="GO" id="GO:0003747">
    <property type="term" value="F:translation release factor activity"/>
    <property type="evidence" value="ECO:0007669"/>
    <property type="project" value="InterPro"/>
</dbReference>
<dbReference type="Gene3D" id="3.50.50.60">
    <property type="entry name" value="FAD/NAD(P)-binding domain"/>
    <property type="match status" value="1"/>
</dbReference>
<evidence type="ECO:0000256" key="27">
    <source>
        <dbReference type="ARBA" id="ARBA00023134"/>
    </source>
</evidence>
<evidence type="ECO:0000256" key="29">
    <source>
        <dbReference type="ARBA" id="ARBA00023242"/>
    </source>
</evidence>
<feature type="region of interest" description="Disordered" evidence="36">
    <location>
        <begin position="1826"/>
        <end position="2037"/>
    </location>
</feature>
<keyword evidence="12" id="KW-0597">Phosphoprotein</keyword>
<dbReference type="InterPro" id="IPR036188">
    <property type="entry name" value="FAD/NAD-bd_sf"/>
</dbReference>
<evidence type="ECO:0000256" key="32">
    <source>
        <dbReference type="ARBA" id="ARBA00030210"/>
    </source>
</evidence>
<keyword evidence="17" id="KW-0547">Nucleotide-binding</keyword>
<keyword evidence="24" id="KW-0408">Iron</keyword>
<keyword evidence="21" id="KW-0347">Helicase</keyword>
<sequence>MSFSASHRIYVKSLYKRYLKQGLDWYIRRDLWRDYAIEIRAKFEANRNITNPRQLAKVLEHFEERLANRKHPDPYIPVLMPGGSKVTLKKLFPYKPPELAIDHLIIGGGVVGLAVAQKLAERFPTRSTYLIERHERAGEETSSRNSEVIHAELAQDTAVCARTQAALRPLQKPQNRSQENGEVIGTSQSQSQYLRNLHVHTQSEKVNVPTQLISGEEAFKYEPDLSRTVTSALYSPETGIIDSHGLMDSFEKDIGETESCELVYGTNVVRIDPHNIDSASRKGEGDDRGYVVQMLTEGSDRTDALLARSVINCAGLNAHTMLNMVLPQAEQRTLWYAKGSWFQYKGPGVSNVSHLLYPCPEPSLAGLGTHLTLGLDGTSVKFGPDVEHLPESKEIDYWKEHLKPSEKNMGKVIDAVQKYLPGVDPNGFSPDQAGLRVKRYPPSSNQFSDFEIIHDAENTPGMISCFGIESPGLTGCMAIAEEVERRISEEVWGAGKGKRVSEAGNPSSMSGQSLYRHLRNWYRVGLRDAWTQLNESVDVKAGRLAGTDKFGNKYFENLEKEMPEAAWRQRWVRYAQSSPLENASQVPSEWHAWLHHTRLNAPHEDEVVKKITAQTEHWRPAENHIENLTVSLSTYAMISAESSIYSDLNLNQEDLENIDAANAITTDNAQLQLNELLQDAETWQFSDYDDEDDNISTIPRVPTRRSKPGFERLRVLDVTEARSDNNRLQKLLKCRRAKSSDLVLVILCDDWVESHVAIDDKVHVIGDFDINVSSDKEPLSVDRTVYVTAKENLLILHPDILISVTKVADTAFCSRKALISERIRTVGEQKSKALVYGNIIHEVVQRCLSDGGNFVEKNVRNNLHSVLKIYLADLWESDLDYNASFEECNEKLQKLYNFGQTYFGDIPKDEAEIYDARAGRKDTPTLAISSLCAMEEDIWSPKYGLKGKVDATIRGSLNLKSQGMVNDIVMPLEIKTGKSTIGIEHRAQTMLYSMMIAERYESVIPSGLLWYTTDNSIKRITPMRVELRGLMIKRNILAHHMSIKEPSKFLKKFKGENVSGLPDIEDSILPPTIDNKHACPRCFVADACMLYKKALEGPPNPTECDIHELVEKKAGSLTVQQTEFFRAWEELISIEEADSIKFRKHLWTLNSDERERKGMCFGGMKITDTSTNSLQAQDAPVTSYRTAYIYEFSKVQFVKLPHSQIVVNDAVVISIEPDIVAIGKGFVLSLTGESITVGLNTPLNSSVFERRSDLNTPSTGCYRLDKDELGTGIAAVRDSLASMFYPTTNPRRRELIVDLKKPTYSDEYIPSDQHSKAYDGLNDDQRSAVQRVINTNEYALILGMPGTGKTTTVATTIKELVKRGKSVLLASYTHSAVDTILRKLDTSEIEVLRLGQRSKIHEDVLKFVRTVDERTQSIEELDRLFLNPQVVATTCLGINHPLFTKRHFDYCIVDEASQITLPVCLGPIRFSDKFILVGDHYQLPPLVRSEFAKKNGLDISLFRRLCEHHPESVVHLAHQYRMAEDIMYLSNELVYDKKLVCGNGSVAMQKLNLTSAFKMKEDSHWFTRIINPENRVVFVNTDEIPARETVDGDLVQNIGEAAIVTKIAEGLLTLGVSENQIGIISFYRKQIYHLQSRLQKHKTVELLTADRSQGRDKDCIIVSLCRSNTKNQIGDLLNDWRRINVSLTRARCKLIVVGSASTIALSKKLDEFVKLVKKKGWMVNVPSDAGVCDTPSSSPKKPALSVSNSSHHSSQSNVMQSRSDTPDKPLKRRQTINQSPYKENKKIKKEEDSGATLSINQDLLPYTHLQMNPNARSFNFNPSASGFVPSWAAPPQAQQQQQQQADQQFAQGYPYGGGYPYDQQYYPQQGYGGYPAAVPQFAPPQQEPQQPQQPARLSAKEQMEMMSGSGATKSPPVSLSLGGGGPAKPSAKELLERKSETPAKSMSISMGGSKPKPAAAPATSEKKEAAAPAPAAAPEKPAPAPSVTEKKDLSPAPTPSPAAASSRASAKSTDNSDSNAVSGANTPMSKSALQAAQSKTDTIVKESKAAADADTLKDLFGADGVQPKQHLNVVFCGHVDAGKSTMGGQLLHLTGMVDKRTLEKYERDAKEAGRESWYLSWALDSTPQEREKGKTVEVGRAFFETEKRRYTILDAPGHKGYVPSMISGAAQADVAVLVISARKGEFETGFEKGGQTREHVVLAKTAGVQKIIVVINKMDEPTVQWDKARYDDIVSKLNPFLKGSGFSLKTDVTYIPVSAYSGDNIKDKVSKPEAEWCDSPALIPFLDSMPLVDRNYSAPLMMPISEKYKDMGTMVVGKIESGTLKCGDKLTLMPNKDQVEVMTIEDELDEPIQIALCGDNVTLKLRGVDDENVQVGFVLTDPRKPVKTVKQFEAQLAILDHKNIICAGYSAMMHCHTLAEEVHLSELLHYYDKKTGRKSKKAPQFAKKGQKVVALLESTGSVCVESFNDYPQLGRFTLRDEGKTVAIGKITKLIEKTESGELADVSTGVQQLSVNK</sequence>
<comment type="similarity">
    <text evidence="4">Belongs to the TRAFAC class translation factor GTPase superfamily. Classic translation factor GTPase family. EF-Tu/EF-1A subfamily.</text>
</comment>
<dbReference type="Proteomes" id="UP000310689">
    <property type="component" value="Unassembled WGS sequence"/>
</dbReference>
<dbReference type="InterPro" id="IPR009000">
    <property type="entry name" value="Transl_B-barrel_sf"/>
</dbReference>
<dbReference type="InterPro" id="IPR027417">
    <property type="entry name" value="P-loop_NTPase"/>
</dbReference>
<dbReference type="PRINTS" id="PR00315">
    <property type="entry name" value="ELONGATNFCT"/>
</dbReference>
<evidence type="ECO:0000256" key="23">
    <source>
        <dbReference type="ARBA" id="ARBA00022917"/>
    </source>
</evidence>
<dbReference type="GO" id="GO:0003677">
    <property type="term" value="F:DNA binding"/>
    <property type="evidence" value="ECO:0007669"/>
    <property type="project" value="UniProtKB-KW"/>
</dbReference>
<feature type="compositionally biased region" description="Polar residues" evidence="36">
    <location>
        <begin position="2013"/>
        <end position="2037"/>
    </location>
</feature>
<dbReference type="EC" id="3.6.4.12" evidence="7"/>
<dbReference type="CDD" id="cd01883">
    <property type="entry name" value="EF1_alpha"/>
    <property type="match status" value="1"/>
</dbReference>
<dbReference type="SUPFAM" id="SSF52540">
    <property type="entry name" value="P-loop containing nucleoside triphosphate hydrolases"/>
    <property type="match status" value="2"/>
</dbReference>
<comment type="subcellular location">
    <subcellularLocation>
        <location evidence="3">Cytoplasm</location>
    </subcellularLocation>
    <subcellularLocation>
        <location evidence="2">Nucleus</location>
    </subcellularLocation>
</comment>
<dbReference type="GO" id="GO:0005634">
    <property type="term" value="C:nucleus"/>
    <property type="evidence" value="ECO:0007669"/>
    <property type="project" value="UniProtKB-SubCell"/>
</dbReference>
<dbReference type="Gene3D" id="3.30.9.10">
    <property type="entry name" value="D-Amino Acid Oxidase, subunit A, domain 2"/>
    <property type="match status" value="1"/>
</dbReference>
<evidence type="ECO:0000256" key="3">
    <source>
        <dbReference type="ARBA" id="ARBA00004496"/>
    </source>
</evidence>
<dbReference type="PROSITE" id="PS00301">
    <property type="entry name" value="G_TR_1"/>
    <property type="match status" value="1"/>
</dbReference>
<evidence type="ECO:0000256" key="15">
    <source>
        <dbReference type="ARBA" id="ARBA00022723"/>
    </source>
</evidence>
<evidence type="ECO:0000256" key="12">
    <source>
        <dbReference type="ARBA" id="ARBA00022553"/>
    </source>
</evidence>
<evidence type="ECO:0000256" key="28">
    <source>
        <dbReference type="ARBA" id="ARBA00023204"/>
    </source>
</evidence>
<evidence type="ECO:0000256" key="13">
    <source>
        <dbReference type="ARBA" id="ARBA00022705"/>
    </source>
</evidence>
<dbReference type="GO" id="GO:0045271">
    <property type="term" value="C:respiratory chain complex I"/>
    <property type="evidence" value="ECO:0007669"/>
    <property type="project" value="InterPro"/>
</dbReference>
<dbReference type="Pfam" id="PF03144">
    <property type="entry name" value="GTP_EFTU_D2"/>
    <property type="match status" value="1"/>
</dbReference>
<gene>
    <name evidence="38" type="ORF">E3P86_00670</name>
</gene>
<evidence type="ECO:0000256" key="25">
    <source>
        <dbReference type="ARBA" id="ARBA00023014"/>
    </source>
</evidence>
<protein>
    <recommendedName>
        <fullName evidence="9">DNA replication ATP-dependent helicase/nuclease DNA2</fullName>
        <ecNumber evidence="7">3.6.4.12</ecNumber>
    </recommendedName>
    <alternativeName>
        <fullName evidence="34">ERF-3</fullName>
    </alternativeName>
    <alternativeName>
        <fullName evidence="33">ERF2</fullName>
    </alternativeName>
    <alternativeName>
        <fullName evidence="8">Eukaryotic peptide chain release factor GTP-binding subunit</fullName>
    </alternativeName>
    <alternativeName>
        <fullName evidence="31">Polypeptide release factor 3</fullName>
    </alternativeName>
    <alternativeName>
        <fullName evidence="32">Translation release factor 3</fullName>
    </alternativeName>
</protein>
<evidence type="ECO:0000256" key="5">
    <source>
        <dbReference type="ARBA" id="ARBA00007355"/>
    </source>
</evidence>
<evidence type="ECO:0000256" key="34">
    <source>
        <dbReference type="ARBA" id="ARBA00031881"/>
    </source>
</evidence>
<dbReference type="Pfam" id="PF00009">
    <property type="entry name" value="GTP_EFTU"/>
    <property type="match status" value="1"/>
</dbReference>
<keyword evidence="27" id="KW-0342">GTP-binding</keyword>
<feature type="compositionally biased region" description="Low complexity" evidence="36">
    <location>
        <begin position="1833"/>
        <end position="1853"/>
    </location>
</feature>
<dbReference type="InterPro" id="IPR007763">
    <property type="entry name" value="NDUFA12"/>
</dbReference>
<dbReference type="GO" id="GO:0051539">
    <property type="term" value="F:4 iron, 4 sulfur cluster binding"/>
    <property type="evidence" value="ECO:0007669"/>
    <property type="project" value="UniProtKB-KW"/>
</dbReference>
<dbReference type="SUPFAM" id="SSF50447">
    <property type="entry name" value="Translation proteins"/>
    <property type="match status" value="1"/>
</dbReference>
<proteinExistence type="inferred from homology"/>
<evidence type="ECO:0000259" key="37">
    <source>
        <dbReference type="PROSITE" id="PS51722"/>
    </source>
</evidence>
<evidence type="ECO:0000313" key="39">
    <source>
        <dbReference type="Proteomes" id="UP000310689"/>
    </source>
</evidence>
<dbReference type="GO" id="GO:0005525">
    <property type="term" value="F:GTP binding"/>
    <property type="evidence" value="ECO:0007669"/>
    <property type="project" value="UniProtKB-KW"/>
</dbReference>
<feature type="compositionally biased region" description="Low complexity" evidence="36">
    <location>
        <begin position="1745"/>
        <end position="1761"/>
    </location>
</feature>
<keyword evidence="28" id="KW-0234">DNA repair</keyword>
<dbReference type="GO" id="GO:0005829">
    <property type="term" value="C:cytosol"/>
    <property type="evidence" value="ECO:0007669"/>
    <property type="project" value="GOC"/>
</dbReference>
<comment type="catalytic activity">
    <reaction evidence="35">
        <text>ATP + H2O = ADP + phosphate + H(+)</text>
        <dbReference type="Rhea" id="RHEA:13065"/>
        <dbReference type="ChEBI" id="CHEBI:15377"/>
        <dbReference type="ChEBI" id="CHEBI:15378"/>
        <dbReference type="ChEBI" id="CHEBI:30616"/>
        <dbReference type="ChEBI" id="CHEBI:43474"/>
        <dbReference type="ChEBI" id="CHEBI:456216"/>
        <dbReference type="EC" id="3.6.4.12"/>
    </reaction>
</comment>
<feature type="compositionally biased region" description="Low complexity" evidence="36">
    <location>
        <begin position="1860"/>
        <end position="1880"/>
    </location>
</feature>
<dbReference type="Pfam" id="PF05347">
    <property type="entry name" value="Complex1_LYR"/>
    <property type="match status" value="1"/>
</dbReference>
<dbReference type="InterPro" id="IPR014808">
    <property type="entry name" value="DNA_replication_fac_Dna2_N"/>
</dbReference>
<dbReference type="Pfam" id="PF05071">
    <property type="entry name" value="NDUFA12"/>
    <property type="match status" value="1"/>
</dbReference>
<dbReference type="InterPro" id="IPR031157">
    <property type="entry name" value="G_TR_CS"/>
</dbReference>
<keyword evidence="10" id="KW-0004">4Fe-4S</keyword>
<feature type="compositionally biased region" description="Basic and acidic residues" evidence="36">
    <location>
        <begin position="1782"/>
        <end position="1792"/>
    </location>
</feature>
<evidence type="ECO:0000256" key="11">
    <source>
        <dbReference type="ARBA" id="ARBA00022490"/>
    </source>
</evidence>
<evidence type="ECO:0000256" key="24">
    <source>
        <dbReference type="ARBA" id="ARBA00023004"/>
    </source>
</evidence>
<evidence type="ECO:0000256" key="16">
    <source>
        <dbReference type="ARBA" id="ARBA00022737"/>
    </source>
</evidence>
<evidence type="ECO:0000256" key="22">
    <source>
        <dbReference type="ARBA" id="ARBA00022840"/>
    </source>
</evidence>
<dbReference type="Gene3D" id="3.90.320.10">
    <property type="match status" value="1"/>
</dbReference>
<dbReference type="InterPro" id="IPR041679">
    <property type="entry name" value="DNA2/NAM7-like_C"/>
</dbReference>
<comment type="similarity">
    <text evidence="5">Belongs to the complex I NDUFA12 subunit family.</text>
</comment>
<keyword evidence="30" id="KW-0511">Multifunctional enzyme</keyword>
<keyword evidence="13" id="KW-0235">DNA replication</keyword>
<dbReference type="PANTHER" id="PTHR23115">
    <property type="entry name" value="TRANSLATION FACTOR"/>
    <property type="match status" value="1"/>
</dbReference>
<evidence type="ECO:0000256" key="1">
    <source>
        <dbReference type="ARBA" id="ARBA00001966"/>
    </source>
</evidence>
<dbReference type="Pfam" id="PF22594">
    <property type="entry name" value="GTP-eEF1A_C"/>
    <property type="match status" value="1"/>
</dbReference>
<dbReference type="PROSITE" id="PS51722">
    <property type="entry name" value="G_TR_2"/>
    <property type="match status" value="1"/>
</dbReference>
<evidence type="ECO:0000256" key="6">
    <source>
        <dbReference type="ARBA" id="ARBA00007913"/>
    </source>
</evidence>
<evidence type="ECO:0000256" key="18">
    <source>
        <dbReference type="ARBA" id="ARBA00022759"/>
    </source>
</evidence>
<dbReference type="CDD" id="cd18041">
    <property type="entry name" value="DEXXQc_DNA2"/>
    <property type="match status" value="1"/>
</dbReference>
<dbReference type="GO" id="GO:0046872">
    <property type="term" value="F:metal ion binding"/>
    <property type="evidence" value="ECO:0007669"/>
    <property type="project" value="UniProtKB-KW"/>
</dbReference>
<dbReference type="CDD" id="cd03704">
    <property type="entry name" value="eRF3_C_III"/>
    <property type="match status" value="1"/>
</dbReference>
<dbReference type="InterPro" id="IPR000795">
    <property type="entry name" value="T_Tr_GTP-bd_dom"/>
</dbReference>
<evidence type="ECO:0000256" key="35">
    <source>
        <dbReference type="ARBA" id="ARBA00047995"/>
    </source>
</evidence>
<keyword evidence="20" id="KW-0378">Hydrolase</keyword>
<evidence type="ECO:0000256" key="8">
    <source>
        <dbReference type="ARBA" id="ARBA00015765"/>
    </source>
</evidence>
<dbReference type="InterPro" id="IPR041677">
    <property type="entry name" value="DNA2/NAM7_AAA_11"/>
</dbReference>
<dbReference type="GO" id="GO:0005524">
    <property type="term" value="F:ATP binding"/>
    <property type="evidence" value="ECO:0007669"/>
    <property type="project" value="UniProtKB-KW"/>
</dbReference>
<dbReference type="Pfam" id="PF01266">
    <property type="entry name" value="DAO"/>
    <property type="match status" value="1"/>
</dbReference>
<dbReference type="SUPFAM" id="SSF51905">
    <property type="entry name" value="FAD/NAD(P)-binding domain"/>
    <property type="match status" value="1"/>
</dbReference>
<dbReference type="GO" id="GO:0003924">
    <property type="term" value="F:GTPase activity"/>
    <property type="evidence" value="ECO:0007669"/>
    <property type="project" value="InterPro"/>
</dbReference>
<evidence type="ECO:0000256" key="4">
    <source>
        <dbReference type="ARBA" id="ARBA00007249"/>
    </source>
</evidence>
<evidence type="ECO:0000313" key="38">
    <source>
        <dbReference type="EMBL" id="TIB40406.1"/>
    </source>
</evidence>
<keyword evidence="11" id="KW-0963">Cytoplasm</keyword>
<dbReference type="InterPro" id="IPR054696">
    <property type="entry name" value="GTP-eEF1A_C"/>
</dbReference>
<evidence type="ECO:0000256" key="2">
    <source>
        <dbReference type="ARBA" id="ARBA00004123"/>
    </source>
</evidence>
<keyword evidence="22" id="KW-0067">ATP-binding</keyword>
<comment type="caution">
    <text evidence="38">The sequence shown here is derived from an EMBL/GenBank/DDBJ whole genome shotgun (WGS) entry which is preliminary data.</text>
</comment>
<name>A0A4T0JC16_WALIC</name>
<dbReference type="Gene3D" id="2.40.30.10">
    <property type="entry name" value="Translation factors"/>
    <property type="match status" value="2"/>
</dbReference>
<dbReference type="GO" id="GO:0000288">
    <property type="term" value="P:nuclear-transcribed mRNA catabolic process, deadenylation-dependent decay"/>
    <property type="evidence" value="ECO:0007669"/>
    <property type="project" value="InterPro"/>
</dbReference>
<dbReference type="FunFam" id="3.40.50.300:FF:001202">
    <property type="entry name" value="Translation elongation factor EF-1 subunit alpha"/>
    <property type="match status" value="1"/>
</dbReference>
<keyword evidence="26" id="KW-0238">DNA-binding</keyword>
<comment type="similarity">
    <text evidence="6">Belongs to the DNA2/NAM7 helicase family.</text>
</comment>
<evidence type="ECO:0000256" key="19">
    <source>
        <dbReference type="ARBA" id="ARBA00022763"/>
    </source>
</evidence>
<evidence type="ECO:0000256" key="33">
    <source>
        <dbReference type="ARBA" id="ARBA00030845"/>
    </source>
</evidence>
<feature type="compositionally biased region" description="Low complexity" evidence="36">
    <location>
        <begin position="2001"/>
        <end position="2012"/>
    </location>
</feature>
<dbReference type="Pfam" id="PF08696">
    <property type="entry name" value="Dna2"/>
    <property type="match status" value="1"/>
</dbReference>
<dbReference type="SUPFAM" id="SSF50465">
    <property type="entry name" value="EF-Tu/eEF-1alpha/eIF2-gamma C-terminal domain"/>
    <property type="match status" value="1"/>
</dbReference>
<feature type="compositionally biased region" description="Low complexity" evidence="36">
    <location>
        <begin position="1970"/>
        <end position="1979"/>
    </location>
</feature>
<dbReference type="GO" id="GO:0017116">
    <property type="term" value="F:single-stranded DNA helicase activity"/>
    <property type="evidence" value="ECO:0007669"/>
    <property type="project" value="InterPro"/>
</dbReference>
<evidence type="ECO:0000256" key="10">
    <source>
        <dbReference type="ARBA" id="ARBA00022485"/>
    </source>
</evidence>
<evidence type="ECO:0000256" key="14">
    <source>
        <dbReference type="ARBA" id="ARBA00022722"/>
    </source>
</evidence>
<dbReference type="InterPro" id="IPR003285">
    <property type="entry name" value="Sup35"/>
</dbReference>
<evidence type="ECO:0000256" key="7">
    <source>
        <dbReference type="ARBA" id="ARBA00012551"/>
    </source>
</evidence>
<dbReference type="CDD" id="cd04089">
    <property type="entry name" value="eRF3_II"/>
    <property type="match status" value="1"/>
</dbReference>
<dbReference type="Pfam" id="PF13087">
    <property type="entry name" value="AAA_12"/>
    <property type="match status" value="1"/>
</dbReference>
<accession>A0A4T0JC16</accession>
<dbReference type="EMBL" id="SPOI01000016">
    <property type="protein sequence ID" value="TIB40406.1"/>
    <property type="molecule type" value="Genomic_DNA"/>
</dbReference>
<dbReference type="InterPro" id="IPR045292">
    <property type="entry name" value="Complex1_LYR_NDUFB9_LYRM3"/>
</dbReference>